<protein>
    <submittedName>
        <fullName evidence="2">Uncharacterized protein</fullName>
    </submittedName>
</protein>
<sequence>MNKEAIKLVKESIKNCGDTRTTLEATIKRLNEETKQAERDLFRANNVRQSFEAALKCLEEAEEKEVHK</sequence>
<reference evidence="2" key="1">
    <citation type="journal article" date="2014" name="Front. Microbiol.">
        <title>High frequency of phylogenetically diverse reductive dehalogenase-homologous genes in deep subseafloor sedimentary metagenomes.</title>
        <authorList>
            <person name="Kawai M."/>
            <person name="Futagami T."/>
            <person name="Toyoda A."/>
            <person name="Takaki Y."/>
            <person name="Nishi S."/>
            <person name="Hori S."/>
            <person name="Arai W."/>
            <person name="Tsubouchi T."/>
            <person name="Morono Y."/>
            <person name="Uchiyama I."/>
            <person name="Ito T."/>
            <person name="Fujiyama A."/>
            <person name="Inagaki F."/>
            <person name="Takami H."/>
        </authorList>
    </citation>
    <scope>NUCLEOTIDE SEQUENCE</scope>
    <source>
        <strain evidence="2">Expedition CK06-06</strain>
    </source>
</reference>
<accession>X1JV55</accession>
<keyword evidence="1" id="KW-0175">Coiled coil</keyword>
<feature type="coiled-coil region" evidence="1">
    <location>
        <begin position="13"/>
        <end position="64"/>
    </location>
</feature>
<dbReference type="EMBL" id="BARU01037174">
    <property type="protein sequence ID" value="GAH85295.1"/>
    <property type="molecule type" value="Genomic_DNA"/>
</dbReference>
<name>X1JV55_9ZZZZ</name>
<gene>
    <name evidence="2" type="ORF">S03H2_57959</name>
</gene>
<comment type="caution">
    <text evidence="2">The sequence shown here is derived from an EMBL/GenBank/DDBJ whole genome shotgun (WGS) entry which is preliminary data.</text>
</comment>
<proteinExistence type="predicted"/>
<dbReference type="AlphaFoldDB" id="X1JV55"/>
<evidence type="ECO:0000313" key="2">
    <source>
        <dbReference type="EMBL" id="GAH85295.1"/>
    </source>
</evidence>
<evidence type="ECO:0000256" key="1">
    <source>
        <dbReference type="SAM" id="Coils"/>
    </source>
</evidence>
<organism evidence="2">
    <name type="scientific">marine sediment metagenome</name>
    <dbReference type="NCBI Taxonomy" id="412755"/>
    <lineage>
        <taxon>unclassified sequences</taxon>
        <taxon>metagenomes</taxon>
        <taxon>ecological metagenomes</taxon>
    </lineage>
</organism>